<reference evidence="2 3" key="1">
    <citation type="submission" date="2019-10" db="EMBL/GenBank/DDBJ databases">
        <title>Cardiobacteriales fam. a chemoheterotrophic member of the order Cardiobacteriales, and proposal of Cardiobacteriales fam. nov.</title>
        <authorList>
            <person name="Wang C."/>
        </authorList>
    </citation>
    <scope>NUCLEOTIDE SEQUENCE [LARGE SCALE GENOMIC DNA]</scope>
    <source>
        <strain evidence="2 3">ML27</strain>
    </source>
</reference>
<dbReference type="RefSeq" id="WP_152810405.1">
    <property type="nucleotide sequence ID" value="NZ_WHNW01000007.1"/>
</dbReference>
<dbReference type="GO" id="GO:0044010">
    <property type="term" value="P:single-species biofilm formation"/>
    <property type="evidence" value="ECO:0007669"/>
    <property type="project" value="TreeGrafter"/>
</dbReference>
<organism evidence="2 3">
    <name type="scientific">Ostreibacterium oceani</name>
    <dbReference type="NCBI Taxonomy" id="2654998"/>
    <lineage>
        <taxon>Bacteria</taxon>
        <taxon>Pseudomonadati</taxon>
        <taxon>Pseudomonadota</taxon>
        <taxon>Gammaproteobacteria</taxon>
        <taxon>Cardiobacteriales</taxon>
        <taxon>Ostreibacteriaceae</taxon>
        <taxon>Ostreibacterium</taxon>
    </lineage>
</organism>
<gene>
    <name evidence="2" type="ORF">GCU85_06645</name>
</gene>
<name>A0A6N7EZ15_9GAMM</name>
<evidence type="ECO:0000313" key="3">
    <source>
        <dbReference type="Proteomes" id="UP000471298"/>
    </source>
</evidence>
<dbReference type="FunCoup" id="A0A6N7EZ15">
    <property type="interactions" value="5"/>
</dbReference>
<dbReference type="Proteomes" id="UP000471298">
    <property type="component" value="Unassembled WGS sequence"/>
</dbReference>
<dbReference type="PANTHER" id="PTHR39586:SF1">
    <property type="entry name" value="CYTOPLASMIC PROTEIN"/>
    <property type="match status" value="1"/>
</dbReference>
<accession>A0A6N7EZ15</accession>
<dbReference type="InParanoid" id="A0A6N7EZ15"/>
<evidence type="ECO:0000313" key="2">
    <source>
        <dbReference type="EMBL" id="MPV86407.1"/>
    </source>
</evidence>
<dbReference type="InterPro" id="IPR036814">
    <property type="entry name" value="YqcC-like_sf"/>
</dbReference>
<dbReference type="AlphaFoldDB" id="A0A6N7EZ15"/>
<dbReference type="EMBL" id="WHNW01000007">
    <property type="protein sequence ID" value="MPV86407.1"/>
    <property type="molecule type" value="Genomic_DNA"/>
</dbReference>
<dbReference type="InterPro" id="IPR023376">
    <property type="entry name" value="YqcC-like_dom"/>
</dbReference>
<protein>
    <submittedName>
        <fullName evidence="2">YqcC family protein</fullName>
    </submittedName>
</protein>
<proteinExistence type="predicted"/>
<dbReference type="SUPFAM" id="SSF158452">
    <property type="entry name" value="YqcC-like"/>
    <property type="match status" value="1"/>
</dbReference>
<feature type="domain" description="YqcC-like" evidence="1">
    <location>
        <begin position="10"/>
        <end position="107"/>
    </location>
</feature>
<dbReference type="InterPro" id="IPR007384">
    <property type="entry name" value="UCP006257"/>
</dbReference>
<comment type="caution">
    <text evidence="2">The sequence shown here is derived from an EMBL/GenBank/DDBJ whole genome shotgun (WGS) entry which is preliminary data.</text>
</comment>
<dbReference type="PANTHER" id="PTHR39586">
    <property type="entry name" value="CYTOPLASMIC PROTEIN-RELATED"/>
    <property type="match status" value="1"/>
</dbReference>
<dbReference type="PIRSF" id="PIRSF006257">
    <property type="entry name" value="UCP006257"/>
    <property type="match status" value="1"/>
</dbReference>
<dbReference type="Gene3D" id="1.20.1440.40">
    <property type="entry name" value="YqcC-like"/>
    <property type="match status" value="1"/>
</dbReference>
<keyword evidence="3" id="KW-1185">Reference proteome</keyword>
<sequence length="122" mass="13411">MPPSNTTTLCQLLVQLSDELTHQNLWSSEPPSPEQMASQAPFCVDTMPLEQWLQWVFIPRLQALLAAGDLRQLPQQSDVFSMADYVFSPYAADTTAICATVSAIDALINELSNEAPVITSNN</sequence>
<dbReference type="Pfam" id="PF04287">
    <property type="entry name" value="DUF446"/>
    <property type="match status" value="1"/>
</dbReference>
<evidence type="ECO:0000259" key="1">
    <source>
        <dbReference type="Pfam" id="PF04287"/>
    </source>
</evidence>